<comment type="caution">
    <text evidence="1">The sequence shown here is derived from an EMBL/GenBank/DDBJ whole genome shotgun (WGS) entry which is preliminary data.</text>
</comment>
<protein>
    <submittedName>
        <fullName evidence="1">Uncharacterized protein</fullName>
    </submittedName>
</protein>
<gene>
    <name evidence="1" type="ORF">SRO942_LOCUS51287</name>
</gene>
<organism evidence="1 2">
    <name type="scientific">Didymodactylos carnosus</name>
    <dbReference type="NCBI Taxonomy" id="1234261"/>
    <lineage>
        <taxon>Eukaryota</taxon>
        <taxon>Metazoa</taxon>
        <taxon>Spiralia</taxon>
        <taxon>Gnathifera</taxon>
        <taxon>Rotifera</taxon>
        <taxon>Eurotatoria</taxon>
        <taxon>Bdelloidea</taxon>
        <taxon>Philodinida</taxon>
        <taxon>Philodinidae</taxon>
        <taxon>Didymodactylos</taxon>
    </lineage>
</organism>
<sequence length="10" mass="1047">MSRVRPSGTG</sequence>
<feature type="non-terminal residue" evidence="1">
    <location>
        <position position="10"/>
    </location>
</feature>
<proteinExistence type="predicted"/>
<evidence type="ECO:0000313" key="2">
    <source>
        <dbReference type="Proteomes" id="UP000681722"/>
    </source>
</evidence>
<name>A0A8S3A558_9BILA</name>
<dbReference type="Proteomes" id="UP000681722">
    <property type="component" value="Unassembled WGS sequence"/>
</dbReference>
<evidence type="ECO:0000313" key="1">
    <source>
        <dbReference type="EMBL" id="CAF4693744.1"/>
    </source>
</evidence>
<dbReference type="EMBL" id="CAJOBC010159292">
    <property type="protein sequence ID" value="CAF4693744.1"/>
    <property type="molecule type" value="Genomic_DNA"/>
</dbReference>
<accession>A0A8S3A558</accession>
<reference evidence="1" key="1">
    <citation type="submission" date="2021-02" db="EMBL/GenBank/DDBJ databases">
        <authorList>
            <person name="Nowell W R."/>
        </authorList>
    </citation>
    <scope>NUCLEOTIDE SEQUENCE</scope>
</reference>